<feature type="domain" description="Spore protein YkvP/CgeB glycosyl transferase-like" evidence="1">
    <location>
        <begin position="334"/>
        <end position="434"/>
    </location>
</feature>
<accession>A0ABZ0HR04</accession>
<dbReference type="GO" id="GO:0016757">
    <property type="term" value="F:glycosyltransferase activity"/>
    <property type="evidence" value="ECO:0007669"/>
    <property type="project" value="UniProtKB-KW"/>
</dbReference>
<evidence type="ECO:0000313" key="3">
    <source>
        <dbReference type="Proteomes" id="UP001626536"/>
    </source>
</evidence>
<evidence type="ECO:0000259" key="1">
    <source>
        <dbReference type="Pfam" id="PF13524"/>
    </source>
</evidence>
<evidence type="ECO:0000313" key="2">
    <source>
        <dbReference type="EMBL" id="WOJ89727.1"/>
    </source>
</evidence>
<reference evidence="2 3" key="1">
    <citation type="submission" date="2023-10" db="EMBL/GenBank/DDBJ databases">
        <title>Novel methanotroph of the genus Methylocapsa from a subarctic wetland.</title>
        <authorList>
            <person name="Belova S.E."/>
            <person name="Oshkin I.Y."/>
            <person name="Miroshnikov K."/>
            <person name="Dedysh S.N."/>
        </authorList>
    </citation>
    <scope>NUCLEOTIDE SEQUENCE [LARGE SCALE GENOMIC DNA]</scope>
    <source>
        <strain evidence="2 3">RX1</strain>
    </source>
</reference>
<organism evidence="2 3">
    <name type="scientific">Methylocapsa polymorpha</name>
    <dbReference type="NCBI Taxonomy" id="3080828"/>
    <lineage>
        <taxon>Bacteria</taxon>
        <taxon>Pseudomonadati</taxon>
        <taxon>Pseudomonadota</taxon>
        <taxon>Alphaproteobacteria</taxon>
        <taxon>Hyphomicrobiales</taxon>
        <taxon>Beijerinckiaceae</taxon>
        <taxon>Methylocapsa</taxon>
    </lineage>
</organism>
<dbReference type="InterPro" id="IPR055259">
    <property type="entry name" value="YkvP/CgeB_Glyco_trans-like"/>
</dbReference>
<dbReference type="Proteomes" id="UP001626536">
    <property type="component" value="Chromosome"/>
</dbReference>
<keyword evidence="2" id="KW-0808">Transferase</keyword>
<dbReference type="RefSeq" id="WP_407339171.1">
    <property type="nucleotide sequence ID" value="NZ_CP136862.1"/>
</dbReference>
<dbReference type="EC" id="2.4.-.-" evidence="2"/>
<proteinExistence type="predicted"/>
<protein>
    <submittedName>
        <fullName evidence="2">Glycosyltransferase</fullName>
        <ecNumber evidence="2">2.4.-.-</ecNumber>
    </submittedName>
</protein>
<keyword evidence="3" id="KW-1185">Reference proteome</keyword>
<dbReference type="EMBL" id="CP136862">
    <property type="protein sequence ID" value="WOJ89727.1"/>
    <property type="molecule type" value="Genomic_DNA"/>
</dbReference>
<name>A0ABZ0HR04_9HYPH</name>
<keyword evidence="2" id="KW-0328">Glycosyltransferase</keyword>
<gene>
    <name evidence="2" type="ORF">RZS28_18425</name>
</gene>
<dbReference type="Pfam" id="PF13524">
    <property type="entry name" value="Glyco_trans_1_2"/>
    <property type="match status" value="1"/>
</dbReference>
<sequence>MSQNEKYDSIRLIIAMPPRQYFGGNDWQNALTIVESLRLSFPNIFLFDCDAYLSGSDARFAAQMKAARKFQPNVGLSLPNSSYGLILDKRASYYKKRFRDYLTFPQRPTPLGNVFADELGVPIIMLWDHLITHAPQFLLGYAPVQRQESLPGSLAKLTDGLVRKNFIHYVPDSGHIEVFDRLGVWKPGSVRRYVVPGHNIFLNGQPEPPNGLITDRVLFVGNLSAGGAISAYGDDPVVQEIKDYVTHVKCKDWGTAAWRAYEEIAAQKVAAGIAELHPDHSFFWSLGRPLTTDVVLTAFRTTVFKSLAAPIDFYGGFTDPDFVADLGRSGLFNAMGSVPFEKLGEIYARYQFAVDITHTPFIHGSNAKVLNCFAAGGFMFVDWKEDLHQELGALAEQFMYRNAEELNSKMERLRRNPNKRLEIIQAVRERILSGLNFVAFLSGTIRDAAQLSQS</sequence>